<proteinExistence type="inferred from homology"/>
<dbReference type="InterPro" id="IPR027473">
    <property type="entry name" value="L-asparaginase_C"/>
</dbReference>
<evidence type="ECO:0000256" key="7">
    <source>
        <dbReference type="PROSITE-ProRule" id="PRU10099"/>
    </source>
</evidence>
<dbReference type="SMART" id="SM00870">
    <property type="entry name" value="Asparaginase"/>
    <property type="match status" value="1"/>
</dbReference>
<reference evidence="14" key="1">
    <citation type="submission" date="2014-12" db="EMBL/GenBank/DDBJ databases">
        <title>Genome sequence of Clostridium beijerinckii strain 59B.</title>
        <authorList>
            <person name="Little G.T."/>
            <person name="Minton N.P."/>
        </authorList>
    </citation>
    <scope>NUCLEOTIDE SEQUENCE [LARGE SCALE GENOMIC DNA]</scope>
    <source>
        <strain evidence="14">59B</strain>
    </source>
</reference>
<comment type="similarity">
    <text evidence="1 9">Belongs to the asparaginase 1 family.</text>
</comment>
<dbReference type="InterPro" id="IPR027474">
    <property type="entry name" value="L-asparaginase_N"/>
</dbReference>
<evidence type="ECO:0000256" key="6">
    <source>
        <dbReference type="PIRSR" id="PIRSR001220-2"/>
    </source>
</evidence>
<dbReference type="InterPro" id="IPR027475">
    <property type="entry name" value="Asparaginase/glutaminase_AS2"/>
</dbReference>
<comment type="catalytic activity">
    <reaction evidence="4">
        <text>L-asparagine + H2O = L-aspartate + NH4(+)</text>
        <dbReference type="Rhea" id="RHEA:21016"/>
        <dbReference type="ChEBI" id="CHEBI:15377"/>
        <dbReference type="ChEBI" id="CHEBI:28938"/>
        <dbReference type="ChEBI" id="CHEBI:29991"/>
        <dbReference type="ChEBI" id="CHEBI:58048"/>
        <dbReference type="EC" id="3.5.1.1"/>
    </reaction>
</comment>
<dbReference type="EC" id="3.5.1.1" evidence="2"/>
<dbReference type="EMBL" id="CP010086">
    <property type="protein sequence ID" value="AJG99702.1"/>
    <property type="molecule type" value="Genomic_DNA"/>
</dbReference>
<reference evidence="12" key="2">
    <citation type="submission" date="2016-02" db="EMBL/GenBank/DDBJ databases">
        <title>Genome sequence of Clostridium beijerinckii strain 59B.</title>
        <authorList>
            <person name="Little G.T."/>
            <person name="Minton N.P."/>
        </authorList>
    </citation>
    <scope>NUCLEOTIDE SEQUENCE</scope>
    <source>
        <strain evidence="12">NCIMB 14988</strain>
    </source>
</reference>
<dbReference type="EMBL" id="JABSXK010000001">
    <property type="protein sequence ID" value="NRV11901.1"/>
    <property type="molecule type" value="Genomic_DNA"/>
</dbReference>
<feature type="binding site" evidence="6">
    <location>
        <position position="68"/>
    </location>
    <ligand>
        <name>substrate</name>
    </ligand>
</feature>
<feature type="domain" description="Asparaginase/glutaminase C-terminal" evidence="11">
    <location>
        <begin position="225"/>
        <end position="333"/>
    </location>
</feature>
<dbReference type="Pfam" id="PF00710">
    <property type="entry name" value="Asparaginase"/>
    <property type="match status" value="1"/>
</dbReference>
<evidence type="ECO:0000259" key="10">
    <source>
        <dbReference type="Pfam" id="PF00710"/>
    </source>
</evidence>
<dbReference type="PANTHER" id="PTHR11707:SF28">
    <property type="entry name" value="60 KDA LYSOPHOSPHOLIPASE"/>
    <property type="match status" value="1"/>
</dbReference>
<name>A0A0B5QP00_CLOBE</name>
<dbReference type="OrthoDB" id="9788068at2"/>
<reference evidence="13" key="3">
    <citation type="submission" date="2020-05" db="EMBL/GenBank/DDBJ databases">
        <title>Genomic insights into acetone-butanol-ethanol (ABE) fermentation by sequencing solventogenic clostridia strains.</title>
        <authorList>
            <person name="Brown S."/>
        </authorList>
    </citation>
    <scope>NUCLEOTIDE SEQUENCE</scope>
    <source>
        <strain evidence="13">DJ126</strain>
    </source>
</reference>
<dbReference type="AlphaFoldDB" id="A0A0B5QP00"/>
<feature type="active site" evidence="7">
    <location>
        <position position="22"/>
    </location>
</feature>
<dbReference type="Gene3D" id="3.40.50.1170">
    <property type="entry name" value="L-asparaginase, N-terminal domain"/>
    <property type="match status" value="1"/>
</dbReference>
<evidence type="ECO:0000313" key="14">
    <source>
        <dbReference type="Proteomes" id="UP000031866"/>
    </source>
</evidence>
<dbReference type="SUPFAM" id="SSF53774">
    <property type="entry name" value="Glutaminase/Asparaginase"/>
    <property type="match status" value="1"/>
</dbReference>
<evidence type="ECO:0000256" key="3">
    <source>
        <dbReference type="ARBA" id="ARBA00022801"/>
    </source>
</evidence>
<dbReference type="PANTHER" id="PTHR11707">
    <property type="entry name" value="L-ASPARAGINASE"/>
    <property type="match status" value="1"/>
</dbReference>
<evidence type="ECO:0000256" key="1">
    <source>
        <dbReference type="ARBA" id="ARBA00010518"/>
    </source>
</evidence>
<dbReference type="STRING" id="1520.LF65_03137"/>
<dbReference type="SFLD" id="SFLDS00057">
    <property type="entry name" value="Glutaminase/Asparaginase"/>
    <property type="match status" value="1"/>
</dbReference>
<feature type="domain" description="L-asparaginase N-terminal" evidence="10">
    <location>
        <begin position="13"/>
        <end position="200"/>
    </location>
</feature>
<evidence type="ECO:0000256" key="5">
    <source>
        <dbReference type="PIRSR" id="PIRSR001220-1"/>
    </source>
</evidence>
<evidence type="ECO:0000259" key="11">
    <source>
        <dbReference type="Pfam" id="PF17763"/>
    </source>
</evidence>
<dbReference type="NCBIfam" id="TIGR00520">
    <property type="entry name" value="asnASE_II"/>
    <property type="match status" value="1"/>
</dbReference>
<organism evidence="12 14">
    <name type="scientific">Clostridium beijerinckii</name>
    <name type="common">Clostridium MP</name>
    <dbReference type="NCBI Taxonomy" id="1520"/>
    <lineage>
        <taxon>Bacteria</taxon>
        <taxon>Bacillati</taxon>
        <taxon>Bacillota</taxon>
        <taxon>Clostridia</taxon>
        <taxon>Eubacteriales</taxon>
        <taxon>Clostridiaceae</taxon>
        <taxon>Clostridium</taxon>
    </lineage>
</organism>
<protein>
    <recommendedName>
        <fullName evidence="2">asparaginase</fullName>
        <ecNumber evidence="2">3.5.1.1</ecNumber>
    </recommendedName>
</protein>
<dbReference type="PRINTS" id="PR00139">
    <property type="entry name" value="ASNGLNASE"/>
</dbReference>
<dbReference type="PROSITE" id="PS51732">
    <property type="entry name" value="ASN_GLN_ASE_3"/>
    <property type="match status" value="1"/>
</dbReference>
<evidence type="ECO:0000256" key="2">
    <source>
        <dbReference type="ARBA" id="ARBA00012920"/>
    </source>
</evidence>
<accession>A0A0B5QP00</accession>
<evidence type="ECO:0000256" key="8">
    <source>
        <dbReference type="PROSITE-ProRule" id="PRU10100"/>
    </source>
</evidence>
<dbReference type="InterPro" id="IPR020827">
    <property type="entry name" value="Asparaginase/glutaminase_AS1"/>
</dbReference>
<dbReference type="FunFam" id="3.40.50.1170:FF:000001">
    <property type="entry name" value="L-asparaginase 2"/>
    <property type="match status" value="1"/>
</dbReference>
<dbReference type="PIRSF" id="PIRSF500176">
    <property type="entry name" value="L_ASNase"/>
    <property type="match status" value="1"/>
</dbReference>
<dbReference type="PROSITE" id="PS00144">
    <property type="entry name" value="ASN_GLN_ASE_1"/>
    <property type="match status" value="1"/>
</dbReference>
<dbReference type="KEGG" id="cbei:LF65_03137"/>
<dbReference type="CDD" id="cd08964">
    <property type="entry name" value="L-asparaginase_II"/>
    <property type="match status" value="1"/>
</dbReference>
<dbReference type="InterPro" id="IPR036152">
    <property type="entry name" value="Asp/glu_Ase-like_sf"/>
</dbReference>
<dbReference type="Proteomes" id="UP000821656">
    <property type="component" value="Unassembled WGS sequence"/>
</dbReference>
<evidence type="ECO:0000256" key="9">
    <source>
        <dbReference type="RuleBase" id="RU004456"/>
    </source>
</evidence>
<evidence type="ECO:0000313" key="12">
    <source>
        <dbReference type="EMBL" id="AJG99702.1"/>
    </source>
</evidence>
<dbReference type="InterPro" id="IPR037152">
    <property type="entry name" value="L-asparaginase_N_sf"/>
</dbReference>
<dbReference type="GO" id="GO:0006528">
    <property type="term" value="P:asparagine metabolic process"/>
    <property type="evidence" value="ECO:0007669"/>
    <property type="project" value="InterPro"/>
</dbReference>
<evidence type="ECO:0000256" key="4">
    <source>
        <dbReference type="ARBA" id="ARBA00049366"/>
    </source>
</evidence>
<dbReference type="Gene3D" id="3.40.50.40">
    <property type="match status" value="1"/>
</dbReference>
<dbReference type="RefSeq" id="WP_041897205.1">
    <property type="nucleotide sequence ID" value="NZ_CP010086.2"/>
</dbReference>
<dbReference type="InterPro" id="IPR006034">
    <property type="entry name" value="Asparaginase/glutaminase-like"/>
</dbReference>
<feature type="binding site" evidence="6">
    <location>
        <begin position="101"/>
        <end position="102"/>
    </location>
    <ligand>
        <name>substrate</name>
    </ligand>
</feature>
<dbReference type="InterPro" id="IPR004550">
    <property type="entry name" value="AsnASE_II"/>
</dbReference>
<sequence length="336" mass="36789">MIQINPKNSELKNIIILATGGTIAGTGEEGKTTNYTAGNIDIEVLVSSVRNLDKIANIYGEQIANVDSNDITMNHWLILANRINELSKQDDVDGFVITHGTDTLEETAYFLDLTVKTDKPVVLTGAMRPSTATSADGPLNLYQSVALAASDLSRGHGAMVVFSDGIYSGRNVQKINTFKTNAFNSIEFGCLGYMRDNIPFFFNKSIKPHTIYSQFDVTGLTELPKVSIAYFHIDADPSIIDYFAQNSQGIVIAGAGSGTFSSNWLEEIRNLETKGIPVVRSSRIGNGIILTDSTIDKYSNCIPSYTLSPPKSRILLTLALTKTKDYSEIKRIFAEY</sequence>
<dbReference type="Proteomes" id="UP000031866">
    <property type="component" value="Chromosome"/>
</dbReference>
<dbReference type="PROSITE" id="PS00917">
    <property type="entry name" value="ASN_GLN_ASE_2"/>
    <property type="match status" value="1"/>
</dbReference>
<dbReference type="PIRSF" id="PIRSF001220">
    <property type="entry name" value="L-ASNase_gatD"/>
    <property type="match status" value="1"/>
</dbReference>
<dbReference type="GO" id="GO:0004067">
    <property type="term" value="F:asparaginase activity"/>
    <property type="evidence" value="ECO:0007669"/>
    <property type="project" value="UniProtKB-UniRule"/>
</dbReference>
<evidence type="ECO:0000313" key="13">
    <source>
        <dbReference type="EMBL" id="NRV11901.1"/>
    </source>
</evidence>
<feature type="active site" evidence="8">
    <location>
        <position position="101"/>
    </location>
</feature>
<dbReference type="InterPro" id="IPR040919">
    <property type="entry name" value="Asparaginase_C"/>
</dbReference>
<feature type="active site" description="O-isoaspartyl threonine intermediate" evidence="5">
    <location>
        <position position="22"/>
    </location>
</feature>
<keyword evidence="3 13" id="KW-0378">Hydrolase</keyword>
<gene>
    <name evidence="13" type="ORF">DFH45_004864</name>
    <name evidence="12" type="ORF">LF65_03137</name>
</gene>
<dbReference type="Pfam" id="PF17763">
    <property type="entry name" value="Asparaginase_C"/>
    <property type="match status" value="1"/>
</dbReference>